<dbReference type="InterPro" id="IPR007110">
    <property type="entry name" value="Ig-like_dom"/>
</dbReference>
<dbReference type="Gene3D" id="2.60.40.10">
    <property type="entry name" value="Immunoglobulins"/>
    <property type="match status" value="4"/>
</dbReference>
<dbReference type="PANTHER" id="PTHR44170:SF6">
    <property type="entry name" value="CONTACTIN"/>
    <property type="match status" value="1"/>
</dbReference>
<accession>A0ABM1TG18</accession>
<evidence type="ECO:0000259" key="4">
    <source>
        <dbReference type="PROSITE" id="PS50835"/>
    </source>
</evidence>
<dbReference type="PROSITE" id="PS50835">
    <property type="entry name" value="IG_LIKE"/>
    <property type="match status" value="1"/>
</dbReference>
<feature type="domain" description="Ig-like" evidence="4">
    <location>
        <begin position="33"/>
        <end position="119"/>
    </location>
</feature>
<dbReference type="PROSITE" id="PS50853">
    <property type="entry name" value="FN3"/>
    <property type="match status" value="2"/>
</dbReference>
<evidence type="ECO:0000313" key="7">
    <source>
        <dbReference type="RefSeq" id="XP_013786522.2"/>
    </source>
</evidence>
<dbReference type="InterPro" id="IPR003599">
    <property type="entry name" value="Ig_sub"/>
</dbReference>
<evidence type="ECO:0000313" key="8">
    <source>
        <dbReference type="RefSeq" id="XP_022254824.1"/>
    </source>
</evidence>
<keyword evidence="3" id="KW-0732">Signal</keyword>
<dbReference type="SUPFAM" id="SSF48726">
    <property type="entry name" value="Immunoglobulin"/>
    <property type="match status" value="1"/>
</dbReference>
<gene>
    <name evidence="7 8" type="primary">LOC106470510</name>
</gene>
<keyword evidence="6" id="KW-1185">Reference proteome</keyword>
<protein>
    <submittedName>
        <fullName evidence="7 8">Cytokine receptor-like</fullName>
    </submittedName>
</protein>
<dbReference type="InterPro" id="IPR036179">
    <property type="entry name" value="Ig-like_dom_sf"/>
</dbReference>
<evidence type="ECO:0000313" key="6">
    <source>
        <dbReference type="Proteomes" id="UP000694941"/>
    </source>
</evidence>
<dbReference type="RefSeq" id="XP_022254824.1">
    <property type="nucleotide sequence ID" value="XM_022399116.1"/>
</dbReference>
<dbReference type="InterPro" id="IPR003961">
    <property type="entry name" value="FN3_dom"/>
</dbReference>
<reference evidence="7 8" key="1">
    <citation type="submission" date="2025-05" db="UniProtKB">
        <authorList>
            <consortium name="RefSeq"/>
        </authorList>
    </citation>
    <scope>IDENTIFICATION</scope>
    <source>
        <tissue evidence="7 8">Muscle</tissue>
    </source>
</reference>
<keyword evidence="2" id="KW-1015">Disulfide bond</keyword>
<dbReference type="InterPro" id="IPR013783">
    <property type="entry name" value="Ig-like_fold"/>
</dbReference>
<evidence type="ECO:0000256" key="1">
    <source>
        <dbReference type="ARBA" id="ARBA00022737"/>
    </source>
</evidence>
<evidence type="ECO:0000256" key="2">
    <source>
        <dbReference type="ARBA" id="ARBA00023157"/>
    </source>
</evidence>
<organism evidence="6 8">
    <name type="scientific">Limulus polyphemus</name>
    <name type="common">Atlantic horseshoe crab</name>
    <dbReference type="NCBI Taxonomy" id="6850"/>
    <lineage>
        <taxon>Eukaryota</taxon>
        <taxon>Metazoa</taxon>
        <taxon>Ecdysozoa</taxon>
        <taxon>Arthropoda</taxon>
        <taxon>Chelicerata</taxon>
        <taxon>Merostomata</taxon>
        <taxon>Xiphosura</taxon>
        <taxon>Limulidae</taxon>
        <taxon>Limulus</taxon>
    </lineage>
</organism>
<feature type="domain" description="Fibronectin type-III" evidence="5">
    <location>
        <begin position="238"/>
        <end position="341"/>
    </location>
</feature>
<sequence length="553" mass="63397">MSVLITSGRSCLQIFILYSMVFYLEGCSLGNGPILGNTTSDYELEVGSTLVLNCTLNNHEMLSGSNSSNIFFMFGNNTVSQSLVFLLDSHTAQLRIPNAQVQHSGKYMCNVKQENGEVFFICVTQILVGYKPQPVKKFGCISESFLNLTCCWTPSYNPVVTTYKLFNMWYAMLPKYTGILQLCPEPVNETCCQWRLDTFPSYKREQTELYFNLTSENIFGSLVEILNQSHFEIVLPDAPLDLKVANISQTEINITWIPPKGFQYKEFHPGLHYQLWYRNKNSQDEWKIREVGVDTTGYILTGLIPYIHYEIRVRCRSSKADLVSGDMWSVFNTTSCHTSPDVPYLNPVIKKGAFQQKVYKERNITLYWKPVPKEYYNGEDFHYIIECHVNNNNKADSKQRLLVKRVRVGDFLSSYTFDHLAVNTSYRFIFHSVNREGKSDNSSEILVNSVDKIIPKPVNITTVLNVNGTYEIEWGYPTEKVHVTNFTVFWCNGPRPLICSHPVNWKTIPADVNRTEFDFEKTLNYQFAVAANSEKLTSGMEWALCIVSTEKGI</sequence>
<proteinExistence type="predicted"/>
<dbReference type="Proteomes" id="UP000694941">
    <property type="component" value="Unplaced"/>
</dbReference>
<dbReference type="SUPFAM" id="SSF49265">
    <property type="entry name" value="Fibronectin type III"/>
    <property type="match status" value="1"/>
</dbReference>
<evidence type="ECO:0000256" key="3">
    <source>
        <dbReference type="SAM" id="SignalP"/>
    </source>
</evidence>
<dbReference type="InterPro" id="IPR036116">
    <property type="entry name" value="FN3_sf"/>
</dbReference>
<dbReference type="GeneID" id="106470510"/>
<keyword evidence="1" id="KW-0677">Repeat</keyword>
<evidence type="ECO:0000259" key="5">
    <source>
        <dbReference type="PROSITE" id="PS50853"/>
    </source>
</evidence>
<dbReference type="Pfam" id="PF00041">
    <property type="entry name" value="fn3"/>
    <property type="match status" value="1"/>
</dbReference>
<dbReference type="CDD" id="cd00063">
    <property type="entry name" value="FN3"/>
    <property type="match status" value="2"/>
</dbReference>
<dbReference type="PANTHER" id="PTHR44170">
    <property type="entry name" value="PROTEIN SIDEKICK"/>
    <property type="match status" value="1"/>
</dbReference>
<name>A0ABM1TG18_LIMPO</name>
<dbReference type="SMART" id="SM00060">
    <property type="entry name" value="FN3"/>
    <property type="match status" value="2"/>
</dbReference>
<dbReference type="RefSeq" id="XP_013786522.2">
    <property type="nucleotide sequence ID" value="XM_013931068.2"/>
</dbReference>
<dbReference type="SMART" id="SM00409">
    <property type="entry name" value="IG"/>
    <property type="match status" value="1"/>
</dbReference>
<feature type="chain" id="PRO_5045023252" evidence="3">
    <location>
        <begin position="27"/>
        <end position="553"/>
    </location>
</feature>
<feature type="domain" description="Fibronectin type-III" evidence="5">
    <location>
        <begin position="350"/>
        <end position="452"/>
    </location>
</feature>
<feature type="signal peptide" evidence="3">
    <location>
        <begin position="1"/>
        <end position="26"/>
    </location>
</feature>